<dbReference type="Proteomes" id="UP000005242">
    <property type="component" value="Unassembled WGS sequence"/>
</dbReference>
<evidence type="ECO:0000256" key="8">
    <source>
        <dbReference type="ARBA" id="ARBA00023010"/>
    </source>
</evidence>
<dbReference type="Gene3D" id="1.10.287.110">
    <property type="entry name" value="DnaJ domain"/>
    <property type="match status" value="1"/>
</dbReference>
<accession>I4YG16</accession>
<feature type="region of interest" description="Disordered" evidence="13">
    <location>
        <begin position="151"/>
        <end position="196"/>
    </location>
</feature>
<feature type="compositionally biased region" description="Basic residues" evidence="13">
    <location>
        <begin position="115"/>
        <end position="124"/>
    </location>
</feature>
<dbReference type="HOGENOM" id="CLU_101461_1_0_1"/>
<dbReference type="AlphaFoldDB" id="I4YG16"/>
<keyword evidence="6" id="KW-0999">Mitochondrion inner membrane</keyword>
<feature type="compositionally biased region" description="Basic and acidic residues" evidence="13">
    <location>
        <begin position="170"/>
        <end position="196"/>
    </location>
</feature>
<evidence type="ECO:0000313" key="15">
    <source>
        <dbReference type="Proteomes" id="UP000005242"/>
    </source>
</evidence>
<name>I4YG16_WALMC</name>
<dbReference type="OrthoDB" id="10262892at2759"/>
<evidence type="ECO:0000256" key="1">
    <source>
        <dbReference type="ARBA" id="ARBA00004637"/>
    </source>
</evidence>
<comment type="similarity">
    <text evidence="2">Belongs to the TIM16/PAM16 family.</text>
</comment>
<keyword evidence="5" id="KW-0813">Transport</keyword>
<dbReference type="InterPro" id="IPR036869">
    <property type="entry name" value="J_dom_sf"/>
</dbReference>
<dbReference type="FunCoup" id="I4YG16">
    <property type="interactions" value="70"/>
</dbReference>
<protein>
    <recommendedName>
        <fullName evidence="4">Mitochondrial import inner membrane translocase subunit TIM16</fullName>
    </recommendedName>
    <alternativeName>
        <fullName evidence="3">Mitochondrial import inner membrane translocase subunit tim16</fullName>
    </alternativeName>
    <alternativeName>
        <fullName evidence="11 12">Presequence translocated-associated motor subunit PAM16</fullName>
    </alternativeName>
</protein>
<keyword evidence="7" id="KW-0653">Protein transport</keyword>
<evidence type="ECO:0000256" key="7">
    <source>
        <dbReference type="ARBA" id="ARBA00022927"/>
    </source>
</evidence>
<gene>
    <name evidence="14" type="ORF">WALSEDRAFT_36154</name>
</gene>
<dbReference type="GeneID" id="18471946"/>
<evidence type="ECO:0000256" key="12">
    <source>
        <dbReference type="ARBA" id="ARBA00031407"/>
    </source>
</evidence>
<evidence type="ECO:0000256" key="2">
    <source>
        <dbReference type="ARBA" id="ARBA00008817"/>
    </source>
</evidence>
<dbReference type="PANTHER" id="PTHR12388:SF0">
    <property type="entry name" value="MITOCHONDRIAL IMPORT INNER MEMBRANE TRANSLOCASE SUBUNIT TIM16"/>
    <property type="match status" value="1"/>
</dbReference>
<dbReference type="Pfam" id="PF03656">
    <property type="entry name" value="Pam16"/>
    <property type="match status" value="1"/>
</dbReference>
<keyword evidence="15" id="KW-1185">Reference proteome</keyword>
<evidence type="ECO:0000256" key="6">
    <source>
        <dbReference type="ARBA" id="ARBA00022792"/>
    </source>
</evidence>
<keyword evidence="8" id="KW-0811">Translocation</keyword>
<proteinExistence type="inferred from homology"/>
<evidence type="ECO:0000256" key="5">
    <source>
        <dbReference type="ARBA" id="ARBA00022448"/>
    </source>
</evidence>
<keyword evidence="10" id="KW-0472">Membrane</keyword>
<evidence type="ECO:0000256" key="3">
    <source>
        <dbReference type="ARBA" id="ARBA00013571"/>
    </source>
</evidence>
<evidence type="ECO:0000256" key="13">
    <source>
        <dbReference type="SAM" id="MobiDB-lite"/>
    </source>
</evidence>
<dbReference type="KEGG" id="wse:WALSEDRAFT_36154"/>
<dbReference type="InParanoid" id="I4YG16"/>
<dbReference type="OMA" id="QHLFRAN"/>
<dbReference type="eggNOG" id="KOG3442">
    <property type="taxonomic scope" value="Eukaryota"/>
</dbReference>
<dbReference type="EMBL" id="JH668226">
    <property type="protein sequence ID" value="EIM22908.1"/>
    <property type="molecule type" value="Genomic_DNA"/>
</dbReference>
<dbReference type="GO" id="GO:0005744">
    <property type="term" value="C:TIM23 mitochondrial import inner membrane translocase complex"/>
    <property type="evidence" value="ECO:0007669"/>
    <property type="project" value="InterPro"/>
</dbReference>
<evidence type="ECO:0000256" key="10">
    <source>
        <dbReference type="ARBA" id="ARBA00023136"/>
    </source>
</evidence>
<dbReference type="PANTHER" id="PTHR12388">
    <property type="entry name" value="MITOCHONDRIA ASSOCIATED GRANULOCYTE MACROPHAGE CSF SIGNALING MOLECULE"/>
    <property type="match status" value="1"/>
</dbReference>
<dbReference type="InterPro" id="IPR005341">
    <property type="entry name" value="Tim16"/>
</dbReference>
<evidence type="ECO:0000256" key="4">
    <source>
        <dbReference type="ARBA" id="ARBA00020721"/>
    </source>
</evidence>
<organism evidence="14 15">
    <name type="scientific">Wallemia mellicola (strain ATCC MYA-4683 / CBS 633.66)</name>
    <name type="common">Wallemia sebi (CBS 633.66)</name>
    <dbReference type="NCBI Taxonomy" id="671144"/>
    <lineage>
        <taxon>Eukaryota</taxon>
        <taxon>Fungi</taxon>
        <taxon>Dikarya</taxon>
        <taxon>Basidiomycota</taxon>
        <taxon>Wallemiomycotina</taxon>
        <taxon>Wallemiomycetes</taxon>
        <taxon>Wallemiales</taxon>
        <taxon>Wallemiaceae</taxon>
        <taxon>Wallemia</taxon>
    </lineage>
</organism>
<feature type="region of interest" description="Disordered" evidence="13">
    <location>
        <begin position="94"/>
        <end position="128"/>
    </location>
</feature>
<feature type="region of interest" description="Disordered" evidence="13">
    <location>
        <begin position="40"/>
        <end position="63"/>
    </location>
</feature>
<feature type="compositionally biased region" description="Polar residues" evidence="13">
    <location>
        <begin position="44"/>
        <end position="62"/>
    </location>
</feature>
<dbReference type="GO" id="GO:0030150">
    <property type="term" value="P:protein import into mitochondrial matrix"/>
    <property type="evidence" value="ECO:0007669"/>
    <property type="project" value="InterPro"/>
</dbReference>
<reference evidence="14 15" key="1">
    <citation type="journal article" date="2012" name="Fungal Genet. Biol.">
        <title>The genome of the xerotolerant mold Wallemia sebi reveals adaptations to osmotic stress and suggests cryptic sexual reproduction.</title>
        <authorList>
            <person name="Padamsee M."/>
            <person name="Kumar T.K.A."/>
            <person name="Riley R."/>
            <person name="Binder M."/>
            <person name="Boyd A."/>
            <person name="Calvo A.M."/>
            <person name="Furukawa K."/>
            <person name="Hesse C."/>
            <person name="Hohmann S."/>
            <person name="James T.Y."/>
            <person name="LaButti K."/>
            <person name="Lapidus A."/>
            <person name="Lindquist E."/>
            <person name="Lucas S."/>
            <person name="Miller K."/>
            <person name="Shantappa S."/>
            <person name="Grigoriev I.V."/>
            <person name="Hibbett D.S."/>
            <person name="McLaughlin D.J."/>
            <person name="Spatafora J.W."/>
            <person name="Aime M.C."/>
        </authorList>
    </citation>
    <scope>NUCLEOTIDE SEQUENCE [LARGE SCALE GENOMIC DNA]</scope>
    <source>
        <strain evidence="15">ATCC MYA-4683 / CBS 633.66</strain>
    </source>
</reference>
<sequence length="196" mass="22079">MSNLPKLIAQVTFGASRAVGKAFVAMGRQAVANATYKPDLNEPIEQSNDKNAPQGNPSQKATKQLKMTLDEAHLILNVKREASLEEIKENYDHLFKVNSPPQPKVDPKAEAAPKKPQRKSHSNKLKTDTIPYSHYLQSKVVRAFERIQAEQSSRIEMEKHQDSIEAEQPEIEKKEGEVPKKEGDAPKKEEQTEKKD</sequence>
<dbReference type="STRING" id="671144.I4YG16"/>
<evidence type="ECO:0000256" key="11">
    <source>
        <dbReference type="ARBA" id="ARBA00030422"/>
    </source>
</evidence>
<dbReference type="RefSeq" id="XP_006956954.1">
    <property type="nucleotide sequence ID" value="XM_006956892.1"/>
</dbReference>
<evidence type="ECO:0000256" key="9">
    <source>
        <dbReference type="ARBA" id="ARBA00023128"/>
    </source>
</evidence>
<comment type="subcellular location">
    <subcellularLocation>
        <location evidence="1">Mitochondrion inner membrane</location>
        <topology evidence="1">Peripheral membrane protein</topology>
    </subcellularLocation>
</comment>
<evidence type="ECO:0000313" key="14">
    <source>
        <dbReference type="EMBL" id="EIM22908.1"/>
    </source>
</evidence>
<keyword evidence="9" id="KW-0496">Mitochondrion</keyword>
<feature type="compositionally biased region" description="Basic and acidic residues" evidence="13">
    <location>
        <begin position="151"/>
        <end position="163"/>
    </location>
</feature>